<protein>
    <submittedName>
        <fullName evidence="2">Uncharacterized protein</fullName>
    </submittedName>
</protein>
<organism evidence="2 3">
    <name type="scientific">Planotetraspora mira</name>
    <dbReference type="NCBI Taxonomy" id="58121"/>
    <lineage>
        <taxon>Bacteria</taxon>
        <taxon>Bacillati</taxon>
        <taxon>Actinomycetota</taxon>
        <taxon>Actinomycetes</taxon>
        <taxon>Streptosporangiales</taxon>
        <taxon>Streptosporangiaceae</taxon>
        <taxon>Planotetraspora</taxon>
    </lineage>
</organism>
<evidence type="ECO:0000313" key="2">
    <source>
        <dbReference type="EMBL" id="GII33526.1"/>
    </source>
</evidence>
<name>A0A8J3TWX8_9ACTN</name>
<feature type="transmembrane region" description="Helical" evidence="1">
    <location>
        <begin position="57"/>
        <end position="76"/>
    </location>
</feature>
<evidence type="ECO:0000313" key="3">
    <source>
        <dbReference type="Proteomes" id="UP000650628"/>
    </source>
</evidence>
<comment type="caution">
    <text evidence="2">The sequence shown here is derived from an EMBL/GenBank/DDBJ whole genome shotgun (WGS) entry which is preliminary data.</text>
</comment>
<keyword evidence="1" id="KW-0812">Transmembrane</keyword>
<sequence>MAGGLIMAGLGVWQAVLPYDTTFLVLGLEHLSLGLFAVSLILLVPGLIALARHGGRAALAGAATISVGHVLLAFGATSSNLHGEDYPWFVFVAIPANLAMLAGGIVMAVSLWRTGHVPRLVAAILPLLWFFEIILSQLGGSLVAGVYWLVVGRMFVAGTADRRLAATG</sequence>
<feature type="transmembrane region" description="Helical" evidence="1">
    <location>
        <begin position="30"/>
        <end position="50"/>
    </location>
</feature>
<keyword evidence="3" id="KW-1185">Reference proteome</keyword>
<gene>
    <name evidence="2" type="ORF">Pmi06nite_69680</name>
</gene>
<dbReference type="AlphaFoldDB" id="A0A8J3TWX8"/>
<feature type="transmembrane region" description="Helical" evidence="1">
    <location>
        <begin position="124"/>
        <end position="150"/>
    </location>
</feature>
<evidence type="ECO:0000256" key="1">
    <source>
        <dbReference type="SAM" id="Phobius"/>
    </source>
</evidence>
<keyword evidence="1" id="KW-0472">Membrane</keyword>
<reference evidence="2 3" key="1">
    <citation type="submission" date="2021-01" db="EMBL/GenBank/DDBJ databases">
        <title>Whole genome shotgun sequence of Planotetraspora mira NBRC 15435.</title>
        <authorList>
            <person name="Komaki H."/>
            <person name="Tamura T."/>
        </authorList>
    </citation>
    <scope>NUCLEOTIDE SEQUENCE [LARGE SCALE GENOMIC DNA]</scope>
    <source>
        <strain evidence="2 3">NBRC 15435</strain>
    </source>
</reference>
<accession>A0A8J3TWX8</accession>
<dbReference type="Proteomes" id="UP000650628">
    <property type="component" value="Unassembled WGS sequence"/>
</dbReference>
<dbReference type="EMBL" id="BOOO01000040">
    <property type="protein sequence ID" value="GII33526.1"/>
    <property type="molecule type" value="Genomic_DNA"/>
</dbReference>
<keyword evidence="1" id="KW-1133">Transmembrane helix</keyword>
<feature type="transmembrane region" description="Helical" evidence="1">
    <location>
        <begin position="88"/>
        <end position="112"/>
    </location>
</feature>
<proteinExistence type="predicted"/>